<dbReference type="InterPro" id="IPR002173">
    <property type="entry name" value="Carboh/pur_kinase_PfkB_CS"/>
</dbReference>
<keyword evidence="1" id="KW-0808">Transferase</keyword>
<dbReference type="PANTHER" id="PTHR10584">
    <property type="entry name" value="SUGAR KINASE"/>
    <property type="match status" value="1"/>
</dbReference>
<organism evidence="4 5">
    <name type="scientific">Candidatus Uhrbacteria bacterium RIFCSPLOWO2_02_FULL_49_11</name>
    <dbReference type="NCBI Taxonomy" id="1802409"/>
    <lineage>
        <taxon>Bacteria</taxon>
        <taxon>Candidatus Uhriibacteriota</taxon>
    </lineage>
</organism>
<proteinExistence type="predicted"/>
<evidence type="ECO:0000313" key="4">
    <source>
        <dbReference type="EMBL" id="OGL88674.1"/>
    </source>
</evidence>
<evidence type="ECO:0000256" key="1">
    <source>
        <dbReference type="ARBA" id="ARBA00022679"/>
    </source>
</evidence>
<dbReference type="GO" id="GO:0016301">
    <property type="term" value="F:kinase activity"/>
    <property type="evidence" value="ECO:0007669"/>
    <property type="project" value="UniProtKB-KW"/>
</dbReference>
<evidence type="ECO:0000256" key="2">
    <source>
        <dbReference type="ARBA" id="ARBA00022777"/>
    </source>
</evidence>
<evidence type="ECO:0000313" key="5">
    <source>
        <dbReference type="Proteomes" id="UP000178264"/>
    </source>
</evidence>
<feature type="domain" description="Carbohydrate kinase PfkB" evidence="3">
    <location>
        <begin position="38"/>
        <end position="304"/>
    </location>
</feature>
<dbReference type="InterPro" id="IPR029056">
    <property type="entry name" value="Ribokinase-like"/>
</dbReference>
<dbReference type="SUPFAM" id="SSF53613">
    <property type="entry name" value="Ribokinase-like"/>
    <property type="match status" value="1"/>
</dbReference>
<dbReference type="Gene3D" id="3.40.1190.20">
    <property type="match status" value="1"/>
</dbReference>
<dbReference type="Proteomes" id="UP000178264">
    <property type="component" value="Unassembled WGS sequence"/>
</dbReference>
<accession>A0A1F7VF97</accession>
<dbReference type="PROSITE" id="PS00584">
    <property type="entry name" value="PFKB_KINASES_2"/>
    <property type="match status" value="1"/>
</dbReference>
<protein>
    <recommendedName>
        <fullName evidence="3">Carbohydrate kinase PfkB domain-containing protein</fullName>
    </recommendedName>
</protein>
<reference evidence="4 5" key="1">
    <citation type="journal article" date="2016" name="Nat. Commun.">
        <title>Thousands of microbial genomes shed light on interconnected biogeochemical processes in an aquifer system.</title>
        <authorList>
            <person name="Anantharaman K."/>
            <person name="Brown C.T."/>
            <person name="Hug L.A."/>
            <person name="Sharon I."/>
            <person name="Castelle C.J."/>
            <person name="Probst A.J."/>
            <person name="Thomas B.C."/>
            <person name="Singh A."/>
            <person name="Wilkins M.J."/>
            <person name="Karaoz U."/>
            <person name="Brodie E.L."/>
            <person name="Williams K.H."/>
            <person name="Hubbard S.S."/>
            <person name="Banfield J.F."/>
        </authorList>
    </citation>
    <scope>NUCLEOTIDE SEQUENCE [LARGE SCALE GENOMIC DNA]</scope>
</reference>
<name>A0A1F7VF97_9BACT</name>
<dbReference type="InterPro" id="IPR011611">
    <property type="entry name" value="PfkB_dom"/>
</dbReference>
<dbReference type="Pfam" id="PF00294">
    <property type="entry name" value="PfkB"/>
    <property type="match status" value="1"/>
</dbReference>
<evidence type="ECO:0000259" key="3">
    <source>
        <dbReference type="Pfam" id="PF00294"/>
    </source>
</evidence>
<sequence>MFDVIAIGAATQDVFLMSKGFHLMRSSRTKRLCECFPLGEKVNVERIDFETGGGATNAAATFRNLGFRAGIIAKVGNDSAGAAVVNDLRGRGIKTDWVRHAAGGTTGYATILLTPHGDRTALVHRGVSASFSSADIPWQKLNATWLVVTSLAGNIALLKRLINAACARGVRVAFNPGMGELRYGLEILRTHCDAAHVLLLNREEAHTLAPGARDMHALRHRLSAHFPNAVVVTDGARGAYYWDQRQFLWARSKKVKVVNSTGAGDAFGAGFISGILRWKDPARALQLATLNALGTIQEMGAKRGLLTKWPTQAILDGIKIMSL</sequence>
<dbReference type="AlphaFoldDB" id="A0A1F7VF97"/>
<dbReference type="PANTHER" id="PTHR10584:SF166">
    <property type="entry name" value="RIBOKINASE"/>
    <property type="match status" value="1"/>
</dbReference>
<keyword evidence="2" id="KW-0418">Kinase</keyword>
<comment type="caution">
    <text evidence="4">The sequence shown here is derived from an EMBL/GenBank/DDBJ whole genome shotgun (WGS) entry which is preliminary data.</text>
</comment>
<dbReference type="EMBL" id="MGER01000017">
    <property type="protein sequence ID" value="OGL88674.1"/>
    <property type="molecule type" value="Genomic_DNA"/>
</dbReference>
<gene>
    <name evidence="4" type="ORF">A3I42_02235</name>
</gene>